<protein>
    <submittedName>
        <fullName evidence="1">Uncharacterized protein</fullName>
    </submittedName>
</protein>
<organism evidence="1">
    <name type="scientific">Rhizophora mucronata</name>
    <name type="common">Asiatic mangrove</name>
    <dbReference type="NCBI Taxonomy" id="61149"/>
    <lineage>
        <taxon>Eukaryota</taxon>
        <taxon>Viridiplantae</taxon>
        <taxon>Streptophyta</taxon>
        <taxon>Embryophyta</taxon>
        <taxon>Tracheophyta</taxon>
        <taxon>Spermatophyta</taxon>
        <taxon>Magnoliopsida</taxon>
        <taxon>eudicotyledons</taxon>
        <taxon>Gunneridae</taxon>
        <taxon>Pentapetalae</taxon>
        <taxon>rosids</taxon>
        <taxon>fabids</taxon>
        <taxon>Malpighiales</taxon>
        <taxon>Rhizophoraceae</taxon>
        <taxon>Rhizophora</taxon>
    </lineage>
</organism>
<accession>A0A2P2P9S1</accession>
<name>A0A2P2P9S1_RHIMU</name>
<dbReference type="AlphaFoldDB" id="A0A2P2P9S1"/>
<dbReference type="EMBL" id="GGEC01070877">
    <property type="protein sequence ID" value="MBX51361.1"/>
    <property type="molecule type" value="Transcribed_RNA"/>
</dbReference>
<sequence length="27" mass="3186">MHSTKIYLFINNFLSLHHTLLKSKVSI</sequence>
<reference evidence="1" key="1">
    <citation type="submission" date="2018-02" db="EMBL/GenBank/DDBJ databases">
        <title>Rhizophora mucronata_Transcriptome.</title>
        <authorList>
            <person name="Meera S.P."/>
            <person name="Sreeshan A."/>
            <person name="Augustine A."/>
        </authorList>
    </citation>
    <scope>NUCLEOTIDE SEQUENCE</scope>
    <source>
        <tissue evidence="1">Leaf</tissue>
    </source>
</reference>
<evidence type="ECO:0000313" key="1">
    <source>
        <dbReference type="EMBL" id="MBX51361.1"/>
    </source>
</evidence>
<proteinExistence type="predicted"/>